<protein>
    <recommendedName>
        <fullName evidence="1">Peptidase S1 domain-containing protein</fullName>
    </recommendedName>
</protein>
<dbReference type="AlphaFoldDB" id="A0A1V9XVA0"/>
<dbReference type="SUPFAM" id="SSF50494">
    <property type="entry name" value="Trypsin-like serine proteases"/>
    <property type="match status" value="1"/>
</dbReference>
<sequence>MGLEVSLAETIICTKHDLGSSCHGDSGGPLVLARADNKPVEVVLLMKSLYELSDAYMLFLDPM</sequence>
<comment type="caution">
    <text evidence="2">The sequence shown here is derived from an EMBL/GenBank/DDBJ whole genome shotgun (WGS) entry which is preliminary data.</text>
</comment>
<reference evidence="2 3" key="1">
    <citation type="journal article" date="2017" name="Gigascience">
        <title>Draft genome of the honey bee ectoparasitic mite, Tropilaelaps mercedesae, is shaped by the parasitic life history.</title>
        <authorList>
            <person name="Dong X."/>
            <person name="Armstrong S.D."/>
            <person name="Xia D."/>
            <person name="Makepeace B.L."/>
            <person name="Darby A.C."/>
            <person name="Kadowaki T."/>
        </authorList>
    </citation>
    <scope>NUCLEOTIDE SEQUENCE [LARGE SCALE GENOMIC DNA]</scope>
    <source>
        <strain evidence="2">Wuxi-XJTLU</strain>
    </source>
</reference>
<keyword evidence="3" id="KW-1185">Reference proteome</keyword>
<dbReference type="Pfam" id="PF00089">
    <property type="entry name" value="Trypsin"/>
    <property type="match status" value="1"/>
</dbReference>
<evidence type="ECO:0000259" key="1">
    <source>
        <dbReference type="Pfam" id="PF00089"/>
    </source>
</evidence>
<organism evidence="2 3">
    <name type="scientific">Tropilaelaps mercedesae</name>
    <dbReference type="NCBI Taxonomy" id="418985"/>
    <lineage>
        <taxon>Eukaryota</taxon>
        <taxon>Metazoa</taxon>
        <taxon>Ecdysozoa</taxon>
        <taxon>Arthropoda</taxon>
        <taxon>Chelicerata</taxon>
        <taxon>Arachnida</taxon>
        <taxon>Acari</taxon>
        <taxon>Parasitiformes</taxon>
        <taxon>Mesostigmata</taxon>
        <taxon>Gamasina</taxon>
        <taxon>Dermanyssoidea</taxon>
        <taxon>Laelapidae</taxon>
        <taxon>Tropilaelaps</taxon>
    </lineage>
</organism>
<dbReference type="InterPro" id="IPR009003">
    <property type="entry name" value="Peptidase_S1_PA"/>
</dbReference>
<feature type="domain" description="Peptidase S1" evidence="1">
    <location>
        <begin position="7"/>
        <end position="33"/>
    </location>
</feature>
<dbReference type="Proteomes" id="UP000192247">
    <property type="component" value="Unassembled WGS sequence"/>
</dbReference>
<dbReference type="Gene3D" id="2.40.10.10">
    <property type="entry name" value="Trypsin-like serine proteases"/>
    <property type="match status" value="1"/>
</dbReference>
<proteinExistence type="predicted"/>
<dbReference type="InParanoid" id="A0A1V9XVA0"/>
<dbReference type="GO" id="GO:0004252">
    <property type="term" value="F:serine-type endopeptidase activity"/>
    <property type="evidence" value="ECO:0007669"/>
    <property type="project" value="InterPro"/>
</dbReference>
<gene>
    <name evidence="2" type="ORF">BIW11_02909</name>
</gene>
<dbReference type="InterPro" id="IPR043504">
    <property type="entry name" value="Peptidase_S1_PA_chymotrypsin"/>
</dbReference>
<accession>A0A1V9XVA0</accession>
<evidence type="ECO:0000313" key="2">
    <source>
        <dbReference type="EMBL" id="OQR77436.1"/>
    </source>
</evidence>
<dbReference type="GO" id="GO:0006508">
    <property type="term" value="P:proteolysis"/>
    <property type="evidence" value="ECO:0007669"/>
    <property type="project" value="InterPro"/>
</dbReference>
<name>A0A1V9XVA0_9ACAR</name>
<dbReference type="EMBL" id="MNPL01003549">
    <property type="protein sequence ID" value="OQR77436.1"/>
    <property type="molecule type" value="Genomic_DNA"/>
</dbReference>
<dbReference type="InterPro" id="IPR001254">
    <property type="entry name" value="Trypsin_dom"/>
</dbReference>
<evidence type="ECO:0000313" key="3">
    <source>
        <dbReference type="Proteomes" id="UP000192247"/>
    </source>
</evidence>